<sequence>MDGENINYHGTHLWASAVVLSAVVQKLGICRDKKVLELGCGCGLPGLVAAQEAELVVFTDGFESGLLSAQKALEINQTVAKTEVKRLKWGDKEVLQNMNRIDIVLVADCLYPDVSSWNDFFLTVVEILKKNESSKCLLAFHKRSTSVQLDPFFAYWKLNARVLPLSHFELDLEDDIGGTRLPGNNTGSIIIYEITSSLLQT</sequence>
<proteinExistence type="predicted"/>
<keyword evidence="2" id="KW-0949">S-adenosyl-L-methionine</keyword>
<dbReference type="PANTHER" id="PTHR14614">
    <property type="entry name" value="HEPATOCELLULAR CARCINOMA-ASSOCIATED ANTIGEN"/>
    <property type="match status" value="1"/>
</dbReference>
<keyword evidence="4" id="KW-1185">Reference proteome</keyword>
<evidence type="ECO:0000313" key="4">
    <source>
        <dbReference type="Proteomes" id="UP001158576"/>
    </source>
</evidence>
<dbReference type="InterPro" id="IPR029063">
    <property type="entry name" value="SAM-dependent_MTases_sf"/>
</dbReference>
<dbReference type="EMBL" id="OU015568">
    <property type="protein sequence ID" value="CAG5085401.1"/>
    <property type="molecule type" value="Genomic_DNA"/>
</dbReference>
<protein>
    <submittedName>
        <fullName evidence="3">Oidioi.mRNA.OKI2018_I69.PAR.g10884.t1.cds</fullName>
    </submittedName>
</protein>
<gene>
    <name evidence="3" type="ORF">OKIOD_LOCUS2442</name>
</gene>
<keyword evidence="1" id="KW-0808">Transferase</keyword>
<reference evidence="3 4" key="1">
    <citation type="submission" date="2021-04" db="EMBL/GenBank/DDBJ databases">
        <authorList>
            <person name="Bliznina A."/>
        </authorList>
    </citation>
    <scope>NUCLEOTIDE SEQUENCE [LARGE SCALE GENOMIC DNA]</scope>
</reference>
<dbReference type="InterPro" id="IPR019410">
    <property type="entry name" value="Methyltransf_16"/>
</dbReference>
<evidence type="ECO:0000313" key="3">
    <source>
        <dbReference type="EMBL" id="CAG5085401.1"/>
    </source>
</evidence>
<dbReference type="SUPFAM" id="SSF53335">
    <property type="entry name" value="S-adenosyl-L-methionine-dependent methyltransferases"/>
    <property type="match status" value="1"/>
</dbReference>
<name>A0ABN7RYB8_OIKDI</name>
<evidence type="ECO:0000256" key="2">
    <source>
        <dbReference type="ARBA" id="ARBA00022691"/>
    </source>
</evidence>
<accession>A0ABN7RYB8</accession>
<dbReference type="Gene3D" id="3.40.50.150">
    <property type="entry name" value="Vaccinia Virus protein VP39"/>
    <property type="match status" value="1"/>
</dbReference>
<dbReference type="Proteomes" id="UP001158576">
    <property type="component" value="Chromosome PAR"/>
</dbReference>
<organism evidence="3 4">
    <name type="scientific">Oikopleura dioica</name>
    <name type="common">Tunicate</name>
    <dbReference type="NCBI Taxonomy" id="34765"/>
    <lineage>
        <taxon>Eukaryota</taxon>
        <taxon>Metazoa</taxon>
        <taxon>Chordata</taxon>
        <taxon>Tunicata</taxon>
        <taxon>Appendicularia</taxon>
        <taxon>Copelata</taxon>
        <taxon>Oikopleuridae</taxon>
        <taxon>Oikopleura</taxon>
    </lineage>
</organism>
<keyword evidence="1" id="KW-0489">Methyltransferase</keyword>
<dbReference type="Pfam" id="PF10294">
    <property type="entry name" value="Methyltransf_16"/>
    <property type="match status" value="1"/>
</dbReference>
<evidence type="ECO:0000256" key="1">
    <source>
        <dbReference type="ARBA" id="ARBA00022603"/>
    </source>
</evidence>